<evidence type="ECO:0000313" key="2">
    <source>
        <dbReference type="EMBL" id="KII75202.1"/>
    </source>
</evidence>
<organism evidence="2 3">
    <name type="scientific">Thelohanellus kitauei</name>
    <name type="common">Myxosporean</name>
    <dbReference type="NCBI Taxonomy" id="669202"/>
    <lineage>
        <taxon>Eukaryota</taxon>
        <taxon>Metazoa</taxon>
        <taxon>Cnidaria</taxon>
        <taxon>Myxozoa</taxon>
        <taxon>Myxosporea</taxon>
        <taxon>Bivalvulida</taxon>
        <taxon>Platysporina</taxon>
        <taxon>Myxobolidae</taxon>
        <taxon>Thelohanellus</taxon>
    </lineage>
</organism>
<evidence type="ECO:0000256" key="1">
    <source>
        <dbReference type="SAM" id="MobiDB-lite"/>
    </source>
</evidence>
<name>A0A0C2NME9_THEKT</name>
<sequence>MALEGGGGGRARDGSFITNQGLTDGSPKRFQNTVYYHGEFLLEVSVSKQMTLTPESVFDRMKEQVVWAVIAHATQWESATDNGSALAIHYSKYRKCDKTLSFVQTPESNEFLVIKLNNSIYTPDTTIVLLYLPRDIDLNCNQFP</sequence>
<proteinExistence type="predicted"/>
<dbReference type="AlphaFoldDB" id="A0A0C2NME9"/>
<comment type="caution">
    <text evidence="2">The sequence shown here is derived from an EMBL/GenBank/DDBJ whole genome shotgun (WGS) entry which is preliminary data.</text>
</comment>
<dbReference type="EMBL" id="JWZT01000010">
    <property type="protein sequence ID" value="KII75202.1"/>
    <property type="molecule type" value="Genomic_DNA"/>
</dbReference>
<keyword evidence="3" id="KW-1185">Reference proteome</keyword>
<evidence type="ECO:0000313" key="3">
    <source>
        <dbReference type="Proteomes" id="UP000031668"/>
    </source>
</evidence>
<protein>
    <submittedName>
        <fullName evidence="2">Uncharacterized protein</fullName>
    </submittedName>
</protein>
<reference evidence="2 3" key="1">
    <citation type="journal article" date="2014" name="Genome Biol. Evol.">
        <title>The genome of the myxosporean Thelohanellus kitauei shows adaptations to nutrient acquisition within its fish host.</title>
        <authorList>
            <person name="Yang Y."/>
            <person name="Xiong J."/>
            <person name="Zhou Z."/>
            <person name="Huo F."/>
            <person name="Miao W."/>
            <person name="Ran C."/>
            <person name="Liu Y."/>
            <person name="Zhang J."/>
            <person name="Feng J."/>
            <person name="Wang M."/>
            <person name="Wang M."/>
            <person name="Wang L."/>
            <person name="Yao B."/>
        </authorList>
    </citation>
    <scope>NUCLEOTIDE SEQUENCE [LARGE SCALE GENOMIC DNA]</scope>
    <source>
        <strain evidence="2">Wuqing</strain>
    </source>
</reference>
<gene>
    <name evidence="2" type="ORF">RF11_07621</name>
</gene>
<dbReference type="Proteomes" id="UP000031668">
    <property type="component" value="Unassembled WGS sequence"/>
</dbReference>
<accession>A0A0C2NME9</accession>
<feature type="region of interest" description="Disordered" evidence="1">
    <location>
        <begin position="1"/>
        <end position="23"/>
    </location>
</feature>